<dbReference type="AlphaFoldDB" id="A0AAE1A8R7"/>
<evidence type="ECO:0000313" key="1">
    <source>
        <dbReference type="EMBL" id="KAK3783354.1"/>
    </source>
</evidence>
<dbReference type="Proteomes" id="UP001283361">
    <property type="component" value="Unassembled WGS sequence"/>
</dbReference>
<accession>A0AAE1A8R7</accession>
<gene>
    <name evidence="1" type="ORF">RRG08_044359</name>
</gene>
<sequence length="119" mass="13306">MAGPPRNRQTDRVKGSRVTDLTRNSYNKLFVSISCDVFLYLEEFQKDNGVNHPQNWTKRNRCGDDKNRVCGCDFVHGIAGVSYTIRGYVLVTGRKVKTVKQLCKLSGQGHDLKSPGGDS</sequence>
<organism evidence="1 2">
    <name type="scientific">Elysia crispata</name>
    <name type="common">lettuce slug</name>
    <dbReference type="NCBI Taxonomy" id="231223"/>
    <lineage>
        <taxon>Eukaryota</taxon>
        <taxon>Metazoa</taxon>
        <taxon>Spiralia</taxon>
        <taxon>Lophotrochozoa</taxon>
        <taxon>Mollusca</taxon>
        <taxon>Gastropoda</taxon>
        <taxon>Heterobranchia</taxon>
        <taxon>Euthyneura</taxon>
        <taxon>Panpulmonata</taxon>
        <taxon>Sacoglossa</taxon>
        <taxon>Placobranchoidea</taxon>
        <taxon>Plakobranchidae</taxon>
        <taxon>Elysia</taxon>
    </lineage>
</organism>
<evidence type="ECO:0000313" key="2">
    <source>
        <dbReference type="Proteomes" id="UP001283361"/>
    </source>
</evidence>
<name>A0AAE1A8R7_9GAST</name>
<protein>
    <submittedName>
        <fullName evidence="1">Uncharacterized protein</fullName>
    </submittedName>
</protein>
<proteinExistence type="predicted"/>
<keyword evidence="2" id="KW-1185">Reference proteome</keyword>
<comment type="caution">
    <text evidence="1">The sequence shown here is derived from an EMBL/GenBank/DDBJ whole genome shotgun (WGS) entry which is preliminary data.</text>
</comment>
<reference evidence="1" key="1">
    <citation type="journal article" date="2023" name="G3 (Bethesda)">
        <title>A reference genome for the long-term kleptoplast-retaining sea slug Elysia crispata morphotype clarki.</title>
        <authorList>
            <person name="Eastman K.E."/>
            <person name="Pendleton A.L."/>
            <person name="Shaikh M.A."/>
            <person name="Suttiyut T."/>
            <person name="Ogas R."/>
            <person name="Tomko P."/>
            <person name="Gavelis G."/>
            <person name="Widhalm J.R."/>
            <person name="Wisecaver J.H."/>
        </authorList>
    </citation>
    <scope>NUCLEOTIDE SEQUENCE</scope>
    <source>
        <strain evidence="1">ECLA1</strain>
    </source>
</reference>
<dbReference type="EMBL" id="JAWDGP010002420">
    <property type="protein sequence ID" value="KAK3783354.1"/>
    <property type="molecule type" value="Genomic_DNA"/>
</dbReference>